<keyword evidence="1" id="KW-0812">Transmembrane</keyword>
<dbReference type="Proteomes" id="UP000831068">
    <property type="component" value="Chromosome"/>
</dbReference>
<feature type="transmembrane region" description="Helical" evidence="1">
    <location>
        <begin position="12"/>
        <end position="34"/>
    </location>
</feature>
<dbReference type="Pfam" id="PF11188">
    <property type="entry name" value="DUF2975"/>
    <property type="match status" value="1"/>
</dbReference>
<feature type="transmembrane region" description="Helical" evidence="1">
    <location>
        <begin position="67"/>
        <end position="86"/>
    </location>
</feature>
<feature type="transmembrane region" description="Helical" evidence="1">
    <location>
        <begin position="150"/>
        <end position="167"/>
    </location>
</feature>
<dbReference type="InterPro" id="IPR021354">
    <property type="entry name" value="DUF2975"/>
</dbReference>
<sequence length="181" mass="20262">MNNSYNVAISFLKIILWITLVSAVLGIIAIFLFFGTATFNFNFPLFTSANIEIGGNKVTFEELKKTGFFNFAIICFLSILYLWFFIKLSKTALTILNKVNLKSPFSEESANLISKLGNTALTLGILNILISTIIPLLYRGSFSININFENSNFFIIAAILYIVSVIFKKGIELQSENDLTI</sequence>
<evidence type="ECO:0000256" key="1">
    <source>
        <dbReference type="SAM" id="Phobius"/>
    </source>
</evidence>
<dbReference type="RefSeq" id="WP_243576106.1">
    <property type="nucleotide sequence ID" value="NZ_CP094529.1"/>
</dbReference>
<keyword evidence="3" id="KW-1185">Reference proteome</keyword>
<dbReference type="EMBL" id="CP094529">
    <property type="protein sequence ID" value="UOE37717.1"/>
    <property type="molecule type" value="Genomic_DNA"/>
</dbReference>
<name>A0ABY4BEY3_9FLAO</name>
<gene>
    <name evidence="2" type="ORF">MTP08_11730</name>
</gene>
<feature type="transmembrane region" description="Helical" evidence="1">
    <location>
        <begin position="120"/>
        <end position="138"/>
    </location>
</feature>
<reference evidence="2 3" key="1">
    <citation type="submission" date="2022-03" db="EMBL/GenBank/DDBJ databases">
        <title>Chryseobacterium sp. isolated from the Andong Sikhe.</title>
        <authorList>
            <person name="Won M."/>
            <person name="Kim S.-J."/>
            <person name="Kwon S.-W."/>
        </authorList>
    </citation>
    <scope>NUCLEOTIDE SEQUENCE [LARGE SCALE GENOMIC DNA]</scope>
    <source>
        <strain evidence="2 3">ADR-1</strain>
    </source>
</reference>
<accession>A0ABY4BEY3</accession>
<proteinExistence type="predicted"/>
<evidence type="ECO:0000313" key="3">
    <source>
        <dbReference type="Proteomes" id="UP000831068"/>
    </source>
</evidence>
<organism evidence="2 3">
    <name type="scientific">Chryseobacterium oryzae</name>
    <dbReference type="NCBI Taxonomy" id="2929799"/>
    <lineage>
        <taxon>Bacteria</taxon>
        <taxon>Pseudomonadati</taxon>
        <taxon>Bacteroidota</taxon>
        <taxon>Flavobacteriia</taxon>
        <taxon>Flavobacteriales</taxon>
        <taxon>Weeksellaceae</taxon>
        <taxon>Chryseobacterium group</taxon>
        <taxon>Chryseobacterium</taxon>
    </lineage>
</organism>
<keyword evidence="1" id="KW-0472">Membrane</keyword>
<protein>
    <submittedName>
        <fullName evidence="2">DUF2975 domain-containing protein</fullName>
    </submittedName>
</protein>
<evidence type="ECO:0000313" key="2">
    <source>
        <dbReference type="EMBL" id="UOE37717.1"/>
    </source>
</evidence>
<keyword evidence="1" id="KW-1133">Transmembrane helix</keyword>